<dbReference type="EMBL" id="QRVA01000046">
    <property type="protein sequence ID" value="RGS11901.1"/>
    <property type="molecule type" value="Genomic_DNA"/>
</dbReference>
<name>A0A3E5DT91_9BACT</name>
<dbReference type="RefSeq" id="WP_117587792.1">
    <property type="nucleotide sequence ID" value="NZ_QRVA01000046.1"/>
</dbReference>
<dbReference type="Proteomes" id="UP000283872">
    <property type="component" value="Unassembled WGS sequence"/>
</dbReference>
<reference evidence="1 2" key="1">
    <citation type="submission" date="2018-08" db="EMBL/GenBank/DDBJ databases">
        <title>A genome reference for cultivated species of the human gut microbiota.</title>
        <authorList>
            <person name="Zou Y."/>
            <person name="Xue W."/>
            <person name="Luo G."/>
        </authorList>
    </citation>
    <scope>NUCLEOTIDE SEQUENCE [LARGE SCALE GENOMIC DNA]</scope>
    <source>
        <strain evidence="1 2">AF24-12</strain>
    </source>
</reference>
<proteinExistence type="predicted"/>
<protein>
    <submittedName>
        <fullName evidence="1">Uncharacterized protein</fullName>
    </submittedName>
</protein>
<comment type="caution">
    <text evidence="1">The sequence shown here is derived from an EMBL/GenBank/DDBJ whole genome shotgun (WGS) entry which is preliminary data.</text>
</comment>
<accession>A0A3E5DT91</accession>
<gene>
    <name evidence="1" type="ORF">DWY11_13530</name>
</gene>
<dbReference type="AlphaFoldDB" id="A0A3E5DT91"/>
<evidence type="ECO:0000313" key="1">
    <source>
        <dbReference type="EMBL" id="RGS11901.1"/>
    </source>
</evidence>
<organism evidence="1 2">
    <name type="scientific">Segatella copri</name>
    <dbReference type="NCBI Taxonomy" id="165179"/>
    <lineage>
        <taxon>Bacteria</taxon>
        <taxon>Pseudomonadati</taxon>
        <taxon>Bacteroidota</taxon>
        <taxon>Bacteroidia</taxon>
        <taxon>Bacteroidales</taxon>
        <taxon>Prevotellaceae</taxon>
        <taxon>Segatella</taxon>
    </lineage>
</organism>
<evidence type="ECO:0000313" key="2">
    <source>
        <dbReference type="Proteomes" id="UP000283872"/>
    </source>
</evidence>
<sequence>MYTIDTSIYRLLGDKLITTFTYNKLWALSLFTVGDIQAMGIKKLWAIPGIGLKVINDVEHVFATINSQDPLLEIKQFCGDEIMQKMVICYAHLCENAEDSKEFQAIFPSSLDILKFICMKGSHLMSMVDNYPRAASCLYVFLLCLEYLMHDLHNEFSFYVQDNAKQYMHKVGKDALGTLLYSRLSNKNRFLLELHYAVFKKNFKGLDFVQIFPFVEDRLTYEVEMFQSWTYHSFNKLYRFDIEYKLEHSLNDHYPFSLLDFLVEAYTSIDFEHTCLCTIGLFPFMTDKKVSFVIDFHRANGYYPMFTLFTDYLNSGMWNERRCFFLEYRGIGTERRTLQELMKAYNIKSYKLKKYLFFPIGENTEPITQDEHWKYYDFLYEMPFIGFYSPICKNILEKEHLQDVIGLMELIFLRNSCYPLNKQFRKYNYQDRFILVNACLFDTKEIAKLVEKMKELLATIRFKDEHYLASMFLKELDIQKLGGKEHFISFFTYLMLDIFGLEVDSEGGFVAERNKISVTYELLDILKERGKPMRAEEIRDIFLRRCPTYRHLTVNTIRVYLLKMKEVKSIGLSGYYGLASWEHIYWGTMVDKIYEVLSLAGKPLSLMEIYQQVKAFFPNSTKSSIEGSMRLDARHRFKYDVEGHVYFLVDHST</sequence>